<proteinExistence type="predicted"/>
<dbReference type="AlphaFoldDB" id="A0A196S8Q2"/>
<accession>A0A196S8Q2</accession>
<evidence type="ECO:0000313" key="6">
    <source>
        <dbReference type="Proteomes" id="UP000078348"/>
    </source>
</evidence>
<dbReference type="Gene3D" id="3.30.1370.10">
    <property type="entry name" value="K Homology domain, type 1"/>
    <property type="match status" value="3"/>
</dbReference>
<reference evidence="5 6" key="1">
    <citation type="submission" date="2016-05" db="EMBL/GenBank/DDBJ databases">
        <title>Nuclear genome of Blastocystis sp. subtype 1 NandII.</title>
        <authorList>
            <person name="Gentekaki E."/>
            <person name="Curtis B."/>
            <person name="Stairs C."/>
            <person name="Eme L."/>
            <person name="Herman E."/>
            <person name="Klimes V."/>
            <person name="Arias M.C."/>
            <person name="Elias M."/>
            <person name="Hilliou F."/>
            <person name="Klute M."/>
            <person name="Malik S.-B."/>
            <person name="Pightling A."/>
            <person name="Rachubinski R."/>
            <person name="Salas D."/>
            <person name="Schlacht A."/>
            <person name="Suga H."/>
            <person name="Archibald J."/>
            <person name="Ball S.G."/>
            <person name="Clark G."/>
            <person name="Dacks J."/>
            <person name="Van Der Giezen M."/>
            <person name="Tsaousis A."/>
            <person name="Roger A."/>
        </authorList>
    </citation>
    <scope>NUCLEOTIDE SEQUENCE [LARGE SCALE GENOMIC DNA]</scope>
    <source>
        <strain evidence="6">ATCC 50177 / NandII</strain>
    </source>
</reference>
<dbReference type="SMART" id="SM00322">
    <property type="entry name" value="KH"/>
    <property type="match status" value="3"/>
</dbReference>
<evidence type="ECO:0000313" key="5">
    <source>
        <dbReference type="EMBL" id="OAO12467.1"/>
    </source>
</evidence>
<sequence>MSLILPQAHMTPLGYDLPVDTNRKRPYEEYDASQPNASKRLVGVSFLRLCVNTKSTGFIIGKGGSGIEEIKTTSHIEITVDNSFEPFKGVNEYFVTLVGSINGIIDALKTIICRLPKQFDHVPEGEISITRDTESPADRRNRCVSIIGKEEDVNRAVERVKEITGGAELASYPGNVSYRASVPVQAIPLLFPKNEVICAELREFTSVVCRPAPEEDSVPGFTVHGVDVYGAPADVVTLTQRMEEVVKEWVEKKTIDPTAIVLKLVFNKQIVGVIIGKSGSNLARLQKEYAVEIRLANSPCYTAVDLECVVYITGTVAGILECVHALLGQMEKNAVERRLPVDTQLYQHPAPRFYPPYAYPAPAVNSAMNPMAPHFEPQQPFFYGAQVPPLLSAQPAPPTLGYTVVKGCPAEGRVVIGLPADRCGNVLGKRGVVMNFIKASTLCTISMQKREEVPRNALLRETTVSGSPEGIERAVRIMHLFINLPASDIDILVKTPFSLNVELQRYLAPYPDKVLCPMHPHDSVSTTSVPNGSEVREPSTQM</sequence>
<evidence type="ECO:0000256" key="2">
    <source>
        <dbReference type="PROSITE-ProRule" id="PRU00117"/>
    </source>
</evidence>
<dbReference type="PANTHER" id="PTHR10288">
    <property type="entry name" value="KH DOMAIN CONTAINING RNA BINDING PROTEIN"/>
    <property type="match status" value="1"/>
</dbReference>
<feature type="domain" description="K Homology" evidence="4">
    <location>
        <begin position="410"/>
        <end position="483"/>
    </location>
</feature>
<feature type="domain" description="K Homology" evidence="4">
    <location>
        <begin position="258"/>
        <end position="331"/>
    </location>
</feature>
<dbReference type="Pfam" id="PF00013">
    <property type="entry name" value="KH_1"/>
    <property type="match status" value="3"/>
</dbReference>
<organism evidence="5 6">
    <name type="scientific">Blastocystis sp. subtype 1 (strain ATCC 50177 / NandII)</name>
    <dbReference type="NCBI Taxonomy" id="478820"/>
    <lineage>
        <taxon>Eukaryota</taxon>
        <taxon>Sar</taxon>
        <taxon>Stramenopiles</taxon>
        <taxon>Bigyra</taxon>
        <taxon>Opalozoa</taxon>
        <taxon>Opalinata</taxon>
        <taxon>Blastocystidae</taxon>
        <taxon>Blastocystis</taxon>
    </lineage>
</organism>
<keyword evidence="2" id="KW-0694">RNA-binding</keyword>
<feature type="region of interest" description="Disordered" evidence="3">
    <location>
        <begin position="519"/>
        <end position="542"/>
    </location>
</feature>
<name>A0A196S8Q2_BLAHN</name>
<keyword evidence="1" id="KW-0677">Repeat</keyword>
<comment type="caution">
    <text evidence="5">The sequence shown here is derived from an EMBL/GenBank/DDBJ whole genome shotgun (WGS) entry which is preliminary data.</text>
</comment>
<protein>
    <submittedName>
        <fullName evidence="5">RNA-binding domain containing protein</fullName>
    </submittedName>
</protein>
<dbReference type="InterPro" id="IPR004087">
    <property type="entry name" value="KH_dom"/>
</dbReference>
<dbReference type="STRING" id="478820.A0A196S8Q2"/>
<gene>
    <name evidence="5" type="ORF">AV274_5822</name>
</gene>
<dbReference type="SUPFAM" id="SSF54791">
    <property type="entry name" value="Eukaryotic type KH-domain (KH-domain type I)"/>
    <property type="match status" value="3"/>
</dbReference>
<dbReference type="InterPro" id="IPR036612">
    <property type="entry name" value="KH_dom_type_1_sf"/>
</dbReference>
<dbReference type="OrthoDB" id="441329at2759"/>
<feature type="domain" description="K Homology" evidence="4">
    <location>
        <begin position="43"/>
        <end position="165"/>
    </location>
</feature>
<evidence type="ECO:0000259" key="4">
    <source>
        <dbReference type="SMART" id="SM00322"/>
    </source>
</evidence>
<evidence type="ECO:0000256" key="1">
    <source>
        <dbReference type="ARBA" id="ARBA00022737"/>
    </source>
</evidence>
<evidence type="ECO:0000256" key="3">
    <source>
        <dbReference type="SAM" id="MobiDB-lite"/>
    </source>
</evidence>
<dbReference type="PROSITE" id="PS50084">
    <property type="entry name" value="KH_TYPE_1"/>
    <property type="match status" value="3"/>
</dbReference>
<dbReference type="Proteomes" id="UP000078348">
    <property type="component" value="Unassembled WGS sequence"/>
</dbReference>
<keyword evidence="6" id="KW-1185">Reference proteome</keyword>
<dbReference type="GO" id="GO:0003723">
    <property type="term" value="F:RNA binding"/>
    <property type="evidence" value="ECO:0007669"/>
    <property type="project" value="UniProtKB-UniRule"/>
</dbReference>
<dbReference type="EMBL" id="LXWW01000543">
    <property type="protein sequence ID" value="OAO12467.1"/>
    <property type="molecule type" value="Genomic_DNA"/>
</dbReference>
<dbReference type="InterPro" id="IPR004088">
    <property type="entry name" value="KH_dom_type_1"/>
</dbReference>